<evidence type="ECO:0000313" key="1">
    <source>
        <dbReference type="EMBL" id="CAD0083688.1"/>
    </source>
</evidence>
<comment type="caution">
    <text evidence="1">The sequence shown here is derived from an EMBL/GenBank/DDBJ whole genome shotgun (WGS) entry which is preliminary data.</text>
</comment>
<reference evidence="1" key="1">
    <citation type="submission" date="2020-06" db="EMBL/GenBank/DDBJ databases">
        <authorList>
            <person name="Onetto C."/>
        </authorList>
    </citation>
    <scope>NUCLEOTIDE SEQUENCE</scope>
</reference>
<dbReference type="Proteomes" id="UP000716446">
    <property type="component" value="Unassembled WGS sequence"/>
</dbReference>
<protein>
    <submittedName>
        <fullName evidence="1">Uncharacterized protein</fullName>
    </submittedName>
</protein>
<gene>
    <name evidence="1" type="ORF">AWRI4619_LOCUS2255</name>
</gene>
<keyword evidence="2" id="KW-1185">Reference proteome</keyword>
<sequence length="78" mass="9069">MQESRQPSFNILKAAYNILGCGTRLFAYFRDQESERKTQMFEWEKRLAYVGEEVDTEDDDISADERVVQLARSCGVAR</sequence>
<evidence type="ECO:0000313" key="2">
    <source>
        <dbReference type="Proteomes" id="UP000716446"/>
    </source>
</evidence>
<dbReference type="EMBL" id="CAIJEN010000002">
    <property type="protein sequence ID" value="CAD0083688.1"/>
    <property type="molecule type" value="Genomic_DNA"/>
</dbReference>
<dbReference type="AlphaFoldDB" id="A0A9N8JA48"/>
<proteinExistence type="predicted"/>
<organism evidence="1 2">
    <name type="scientific">Aureobasidium vineae</name>
    <dbReference type="NCBI Taxonomy" id="2773715"/>
    <lineage>
        <taxon>Eukaryota</taxon>
        <taxon>Fungi</taxon>
        <taxon>Dikarya</taxon>
        <taxon>Ascomycota</taxon>
        <taxon>Pezizomycotina</taxon>
        <taxon>Dothideomycetes</taxon>
        <taxon>Dothideomycetidae</taxon>
        <taxon>Dothideales</taxon>
        <taxon>Saccotheciaceae</taxon>
        <taxon>Aureobasidium</taxon>
    </lineage>
</organism>
<name>A0A9N8JA48_9PEZI</name>
<accession>A0A9N8JA48</accession>